<name>A0A891H0G9_9HYPO</name>
<geneLocation type="mitochondrion" evidence="2"/>
<evidence type="ECO:0000313" key="2">
    <source>
        <dbReference type="EMBL" id="QRK27482.1"/>
    </source>
</evidence>
<sequence length="121" mass="12995">MSAASTVVKKSSLPPATKLGVIAAGGAIGATLTVAAKAIDTVSQEIVKNNMEYSQKDNTSSDKDNSFSNREEHLKTEGENNDNTSTDSKSISDNTENNPQDSCVAFSMEEPLMQVTRYLIY</sequence>
<feature type="region of interest" description="Disordered" evidence="1">
    <location>
        <begin position="50"/>
        <end position="107"/>
    </location>
</feature>
<accession>A0A891H0G9</accession>
<reference evidence="2" key="2">
    <citation type="submission" date="2021-01" db="EMBL/GenBank/DDBJ databases">
        <authorList>
            <person name="Sun H.-H."/>
            <person name="Zhang S."/>
            <person name="Zhang Y.-J."/>
        </authorList>
    </citation>
    <scope>NUCLEOTIDE SEQUENCE</scope>
    <source>
        <strain evidence="2">ARSEF1941</strain>
    </source>
</reference>
<evidence type="ECO:0000256" key="1">
    <source>
        <dbReference type="SAM" id="MobiDB-lite"/>
    </source>
</evidence>
<dbReference type="AlphaFoldDB" id="A0A891H0G9"/>
<organism evidence="2">
    <name type="scientific">Metarhizium album</name>
    <dbReference type="NCBI Taxonomy" id="92629"/>
    <lineage>
        <taxon>Eukaryota</taxon>
        <taxon>Fungi</taxon>
        <taxon>Dikarya</taxon>
        <taxon>Ascomycota</taxon>
        <taxon>Pezizomycotina</taxon>
        <taxon>Sordariomycetes</taxon>
        <taxon>Hypocreomycetidae</taxon>
        <taxon>Hypocreales</taxon>
        <taxon>Clavicipitaceae</taxon>
        <taxon>Metarhizium</taxon>
    </lineage>
</organism>
<protein>
    <submittedName>
        <fullName evidence="2">Uncharacterized protein</fullName>
    </submittedName>
</protein>
<gene>
    <name evidence="2" type="primary">orf121</name>
</gene>
<feature type="compositionally biased region" description="Polar residues" evidence="1">
    <location>
        <begin position="81"/>
        <end position="101"/>
    </location>
</feature>
<dbReference type="GeneID" id="67267630"/>
<dbReference type="RefSeq" id="YP_010164161.1">
    <property type="nucleotide sequence ID" value="NC_057480.1"/>
</dbReference>
<keyword evidence="2" id="KW-0496">Mitochondrion</keyword>
<proteinExistence type="predicted"/>
<dbReference type="EMBL" id="MW448543">
    <property type="protein sequence ID" value="QRK27482.1"/>
    <property type="molecule type" value="Genomic_DNA"/>
</dbReference>
<reference evidence="2" key="1">
    <citation type="journal article" date="2021" name="Mitochondrial DNA Part B Resour">
        <title>Complete mitogenome of the entomopathogenic fungus Metarhizium album and phylogenetic analysis of Hypocreales.</title>
        <authorList>
            <person name="Sun H.H."/>
            <person name="Zhang Y.J."/>
            <person name="Zhang S."/>
        </authorList>
    </citation>
    <scope>NUCLEOTIDE SEQUENCE</scope>
    <source>
        <strain evidence="2">ARSEF1941</strain>
    </source>
</reference>
<feature type="compositionally biased region" description="Basic and acidic residues" evidence="1">
    <location>
        <begin position="59"/>
        <end position="78"/>
    </location>
</feature>